<dbReference type="Gene3D" id="1.10.1450.10">
    <property type="entry name" value="Tetraspanin"/>
    <property type="match status" value="1"/>
</dbReference>
<gene>
    <name evidence="8" type="ORF">HNAJ_LOCUS1801</name>
</gene>
<dbReference type="SUPFAM" id="SSF48652">
    <property type="entry name" value="Tetraspanin"/>
    <property type="match status" value="1"/>
</dbReference>
<dbReference type="AlphaFoldDB" id="A0A0R3T426"/>
<feature type="transmembrane region" description="Helical" evidence="7">
    <location>
        <begin position="40"/>
        <end position="65"/>
    </location>
</feature>
<evidence type="ECO:0000256" key="3">
    <source>
        <dbReference type="ARBA" id="ARBA00022692"/>
    </source>
</evidence>
<evidence type="ECO:0000313" key="9">
    <source>
        <dbReference type="Proteomes" id="UP000278807"/>
    </source>
</evidence>
<dbReference type="PRINTS" id="PR00259">
    <property type="entry name" value="TMFOUR"/>
</dbReference>
<name>A0A0R3T426_RODNA</name>
<dbReference type="PANTHER" id="PTHR19282">
    <property type="entry name" value="TETRASPANIN"/>
    <property type="match status" value="1"/>
</dbReference>
<keyword evidence="5 7" id="KW-0472">Membrane</keyword>
<dbReference type="InterPro" id="IPR008952">
    <property type="entry name" value="Tetraspanin_EC2_sf"/>
</dbReference>
<evidence type="ECO:0000313" key="10">
    <source>
        <dbReference type="WBParaSite" id="HNAJ_0000180201-mRNA-1"/>
    </source>
</evidence>
<dbReference type="PANTHER" id="PTHR19282:SF544">
    <property type="entry name" value="TETRASPANIN"/>
    <property type="match status" value="1"/>
</dbReference>
<dbReference type="Pfam" id="PF00335">
    <property type="entry name" value="Tetraspanin"/>
    <property type="match status" value="1"/>
</dbReference>
<evidence type="ECO:0000256" key="4">
    <source>
        <dbReference type="ARBA" id="ARBA00022989"/>
    </source>
</evidence>
<feature type="disulfide bond" evidence="6">
    <location>
        <begin position="174"/>
        <end position="190"/>
    </location>
</feature>
<dbReference type="GO" id="GO:0005886">
    <property type="term" value="C:plasma membrane"/>
    <property type="evidence" value="ECO:0007669"/>
    <property type="project" value="TreeGrafter"/>
</dbReference>
<keyword evidence="6" id="KW-1015">Disulfide bond</keyword>
<protein>
    <recommendedName>
        <fullName evidence="7">Tetraspanin</fullName>
    </recommendedName>
</protein>
<keyword evidence="4 7" id="KW-1133">Transmembrane helix</keyword>
<feature type="transmembrane region" description="Helical" evidence="7">
    <location>
        <begin position="217"/>
        <end position="242"/>
    </location>
</feature>
<evidence type="ECO:0000256" key="6">
    <source>
        <dbReference type="PIRSR" id="PIRSR002419-1"/>
    </source>
</evidence>
<accession>A0A0R3T426</accession>
<dbReference type="OrthoDB" id="10033535at2759"/>
<dbReference type="STRING" id="102285.A0A0R3T426"/>
<dbReference type="EMBL" id="UZAE01000762">
    <property type="protein sequence ID" value="VDN97660.1"/>
    <property type="molecule type" value="Genomic_DNA"/>
</dbReference>
<dbReference type="Proteomes" id="UP000278807">
    <property type="component" value="Unassembled WGS sequence"/>
</dbReference>
<evidence type="ECO:0000256" key="2">
    <source>
        <dbReference type="ARBA" id="ARBA00006840"/>
    </source>
</evidence>
<proteinExistence type="inferred from homology"/>
<comment type="similarity">
    <text evidence="2 7">Belongs to the tetraspanin (TM4SF) family.</text>
</comment>
<dbReference type="InterPro" id="IPR000301">
    <property type="entry name" value="Tetraspanin_animals"/>
</dbReference>
<evidence type="ECO:0000256" key="5">
    <source>
        <dbReference type="ARBA" id="ARBA00023136"/>
    </source>
</evidence>
<dbReference type="InterPro" id="IPR018499">
    <property type="entry name" value="Tetraspanin/Peripherin"/>
</dbReference>
<feature type="transmembrane region" description="Helical" evidence="7">
    <location>
        <begin position="77"/>
        <end position="101"/>
    </location>
</feature>
<organism evidence="10">
    <name type="scientific">Rodentolepis nana</name>
    <name type="common">Dwarf tapeworm</name>
    <name type="synonym">Hymenolepis nana</name>
    <dbReference type="NCBI Taxonomy" id="102285"/>
    <lineage>
        <taxon>Eukaryota</taxon>
        <taxon>Metazoa</taxon>
        <taxon>Spiralia</taxon>
        <taxon>Lophotrochozoa</taxon>
        <taxon>Platyhelminthes</taxon>
        <taxon>Cestoda</taxon>
        <taxon>Eucestoda</taxon>
        <taxon>Cyclophyllidea</taxon>
        <taxon>Hymenolepididae</taxon>
        <taxon>Rodentolepis</taxon>
    </lineage>
</organism>
<keyword evidence="9" id="KW-1185">Reference proteome</keyword>
<dbReference type="CDD" id="cd03127">
    <property type="entry name" value="tetraspanin_LEL"/>
    <property type="match status" value="1"/>
</dbReference>
<evidence type="ECO:0000256" key="7">
    <source>
        <dbReference type="RuleBase" id="RU361218"/>
    </source>
</evidence>
<dbReference type="WBParaSite" id="HNAJ_0000180201-mRNA-1">
    <property type="protein sequence ID" value="HNAJ_0000180201-mRNA-1"/>
    <property type="gene ID" value="HNAJ_0000180201"/>
</dbReference>
<feature type="disulfide bond" evidence="6">
    <location>
        <begin position="173"/>
        <end position="205"/>
    </location>
</feature>
<keyword evidence="3 7" id="KW-0812">Transmembrane</keyword>
<reference evidence="8 9" key="2">
    <citation type="submission" date="2018-11" db="EMBL/GenBank/DDBJ databases">
        <authorList>
            <consortium name="Pathogen Informatics"/>
        </authorList>
    </citation>
    <scope>NUCLEOTIDE SEQUENCE [LARGE SCALE GENOMIC DNA]</scope>
</reference>
<evidence type="ECO:0000313" key="8">
    <source>
        <dbReference type="EMBL" id="VDN97660.1"/>
    </source>
</evidence>
<comment type="subcellular location">
    <subcellularLocation>
        <location evidence="1 7">Membrane</location>
        <topology evidence="1 7">Multi-pass membrane protein</topology>
    </subcellularLocation>
</comment>
<evidence type="ECO:0000256" key="1">
    <source>
        <dbReference type="ARBA" id="ARBA00004141"/>
    </source>
</evidence>
<feature type="transmembrane region" description="Helical" evidence="7">
    <location>
        <begin position="108"/>
        <end position="133"/>
    </location>
</feature>
<sequence>MNPTSVDTTKETIGTSLVLVINILSKGLSVMLCNAKCLRGLLIFTNFIIFIAGGVVSGIGMFLLIKSNELRPTNAAYAIPIFITVLGFVALVFGFLGFLGAIKLNKCLLMMFIIVVGITIALEFTGGILLIVYNEKVKSSLYDLFVQTIREVERNENREKEEVLKTLQNKFKCCGANGPNDWMEPQKRCCKAGEANCVGYPTQGCIEAVSNALKRSLIILGVAILIIAFTEIGALVVAIRAINTKS</sequence>
<dbReference type="PIRSF" id="PIRSF002419">
    <property type="entry name" value="Tetraspanin"/>
    <property type="match status" value="1"/>
</dbReference>
<reference evidence="10" key="1">
    <citation type="submission" date="2017-02" db="UniProtKB">
        <authorList>
            <consortium name="WormBaseParasite"/>
        </authorList>
    </citation>
    <scope>IDENTIFICATION</scope>
</reference>